<dbReference type="InterPro" id="IPR023198">
    <property type="entry name" value="PGP-like_dom2"/>
</dbReference>
<dbReference type="Pfam" id="PF13419">
    <property type="entry name" value="HAD_2"/>
    <property type="match status" value="1"/>
</dbReference>
<dbReference type="PANTHER" id="PTHR18901:SF38">
    <property type="entry name" value="PSEUDOURIDINE-5'-PHOSPHATASE"/>
    <property type="match status" value="1"/>
</dbReference>
<keyword evidence="2" id="KW-1185">Reference proteome</keyword>
<protein>
    <submittedName>
        <fullName evidence="1">Uncharacterized protein</fullName>
    </submittedName>
</protein>
<dbReference type="OrthoDB" id="40579at2759"/>
<proteinExistence type="predicted"/>
<dbReference type="InterPro" id="IPR041492">
    <property type="entry name" value="HAD_2"/>
</dbReference>
<reference evidence="1" key="1">
    <citation type="submission" date="2021-03" db="EMBL/GenBank/DDBJ databases">
        <title>Chromosome level genome of the anhydrobiotic midge Polypedilum vanderplanki.</title>
        <authorList>
            <person name="Yoshida Y."/>
            <person name="Kikawada T."/>
            <person name="Gusev O."/>
        </authorList>
    </citation>
    <scope>NUCLEOTIDE SEQUENCE</scope>
    <source>
        <strain evidence="1">NIAS01</strain>
        <tissue evidence="1">Whole body or cell culture</tissue>
    </source>
</reference>
<comment type="caution">
    <text evidence="1">The sequence shown here is derived from an EMBL/GenBank/DDBJ whole genome shotgun (WGS) entry which is preliminary data.</text>
</comment>
<dbReference type="InterPro" id="IPR036412">
    <property type="entry name" value="HAD-like_sf"/>
</dbReference>
<sequence length="233" mass="26333">MSIKFKPVTHCIFDMDGLLLDTEGLYHQLTQEIIDRYHKNPRKFYTIEIQAQMMGIPIREEGKRIAEIFDLPFTPDEYVEMVRKEIPELMKNCQKCKGAESLIKHLHSHKIPICVATASGRESFAAKSTNHKEFFKLFNHILLGGTDDEVKHGKPAPDIFLIAAKRFNDNVKPENCLVFEDAPNGLKAAIAAGMQCVMIPDPNISDKHKNGATLVLNSLDDFKPEDFGLPARN</sequence>
<dbReference type="SUPFAM" id="SSF56784">
    <property type="entry name" value="HAD-like"/>
    <property type="match status" value="1"/>
</dbReference>
<evidence type="ECO:0000313" key="2">
    <source>
        <dbReference type="Proteomes" id="UP001107558"/>
    </source>
</evidence>
<dbReference type="Gene3D" id="3.40.50.1000">
    <property type="entry name" value="HAD superfamily/HAD-like"/>
    <property type="match status" value="1"/>
</dbReference>
<dbReference type="SFLD" id="SFLDS00003">
    <property type="entry name" value="Haloacid_Dehalogenase"/>
    <property type="match status" value="1"/>
</dbReference>
<dbReference type="SFLD" id="SFLDG01129">
    <property type="entry name" value="C1.5:_HAD__Beta-PGM__Phosphata"/>
    <property type="match status" value="1"/>
</dbReference>
<organism evidence="1 2">
    <name type="scientific">Polypedilum vanderplanki</name>
    <name type="common">Sleeping chironomid midge</name>
    <dbReference type="NCBI Taxonomy" id="319348"/>
    <lineage>
        <taxon>Eukaryota</taxon>
        <taxon>Metazoa</taxon>
        <taxon>Ecdysozoa</taxon>
        <taxon>Arthropoda</taxon>
        <taxon>Hexapoda</taxon>
        <taxon>Insecta</taxon>
        <taxon>Pterygota</taxon>
        <taxon>Neoptera</taxon>
        <taxon>Endopterygota</taxon>
        <taxon>Diptera</taxon>
        <taxon>Nematocera</taxon>
        <taxon>Chironomoidea</taxon>
        <taxon>Chironomidae</taxon>
        <taxon>Chironominae</taxon>
        <taxon>Polypedilum</taxon>
        <taxon>Polypedilum</taxon>
    </lineage>
</organism>
<dbReference type="AlphaFoldDB" id="A0A9J6BBB0"/>
<evidence type="ECO:0000313" key="1">
    <source>
        <dbReference type="EMBL" id="KAG5666811.1"/>
    </source>
</evidence>
<dbReference type="Proteomes" id="UP001107558">
    <property type="component" value="Chromosome 4"/>
</dbReference>
<dbReference type="NCBIfam" id="TIGR01509">
    <property type="entry name" value="HAD-SF-IA-v3"/>
    <property type="match status" value="1"/>
</dbReference>
<dbReference type="InterPro" id="IPR023214">
    <property type="entry name" value="HAD_sf"/>
</dbReference>
<gene>
    <name evidence="1" type="ORF">PVAND_014821</name>
</gene>
<dbReference type="PANTHER" id="PTHR18901">
    <property type="entry name" value="2-DEOXYGLUCOSE-6-PHOSPHATE PHOSPHATASE 2"/>
    <property type="match status" value="1"/>
</dbReference>
<dbReference type="InterPro" id="IPR006439">
    <property type="entry name" value="HAD-SF_hydro_IA"/>
</dbReference>
<name>A0A9J6BBB0_POLVA</name>
<dbReference type="EMBL" id="JADBJN010000004">
    <property type="protein sequence ID" value="KAG5666811.1"/>
    <property type="molecule type" value="Genomic_DNA"/>
</dbReference>
<dbReference type="GO" id="GO:0016791">
    <property type="term" value="F:phosphatase activity"/>
    <property type="evidence" value="ECO:0007669"/>
    <property type="project" value="TreeGrafter"/>
</dbReference>
<dbReference type="FunFam" id="3.40.50.1000:FF:000055">
    <property type="entry name" value="Haloacid dehalogenase-like hydrolase family protein"/>
    <property type="match status" value="1"/>
</dbReference>
<accession>A0A9J6BBB0</accession>
<dbReference type="Gene3D" id="1.10.150.240">
    <property type="entry name" value="Putative phosphatase, domain 2"/>
    <property type="match status" value="1"/>
</dbReference>